<sequence>MQRYHAASCTSGVNNSAIGGASARDTSRAESSPANFSLNPRRPVQLTPYKLRSDKDPLNSRLGPPDFQPPTPTCPEETLTKEYVQSGYRETVEGLEEAREISLSQVQSFTKPVILKCKEAGQVYGVPLSGSLLSKHGIFPEQKPCGEDFRKKWIEGLSQQHKRLRSLADHVPHCHKKTSLFEVLIRNHVPLLRATWFIKVTYLNQVRPGSSSTSSGAPDKIQLARSEQWTKDVIEYLQDLLDEFFSRNSSHSSVHIRDRSSQIIYGGSMQHKSNPILTLDGGEEPSLHFKWWYMVRILQWHHAEGLLLPSLIIEWVLKQLQEKELLELLQLLLPVIYGVIETVVLSQNYVRTLVRIAVRFIKETSPGGSDLVDNSRRAYTISALGEMLQYLVLTVPDTFVALDCFPLPSCVVSDALYDGGYPSKIVEEAKNLKNGPVEGSGVRKDKRLEVQCQPLSIERVVSSIQRRANNLARAARPGHSGPNAAKAIQALDQCLLHGDVALAHKCLFENLCDGVVDKRWTAEVSSCLHSSLEWIGTVSLSFVCSVFFVCEWASCDFRHFRGGPPHGLKFTGRRDFSQVYLAIRLLKLEMRTLQNSLRCKCDSITGIYGPDQINNCSGRTSAGNMVETKTKSKVVGGKSKSLSDIFQSPGPLHDIIVSWIDQHETQNGEGFKRLQLLIIELTRSGIFYPQAYVRQLIVSGIMDRNDPTVDIGRRKRHYKILKQLPGPYIRDALEEAQTAEVPVLEEAMNVYSNERRLVLRGLLDHHKNINNTNSSSQMRKNYRNSIRAGSSFPSIDQMKPPPSAPSSLSRKIASRVSDLEELKDSISMLLQLPSSSSTSTDAVLDESQGSVKRPTGSVGYRTDLGEGTPGCEECRRAKRQRLSEERSSYFHGHSPNPSDDEDVWWVRKGPKTFESFKADPPVKAAKQASRGRQKTVRKTQSLAQLAAARIEGSQGASTSHVCDSRIICPHHRSGSDGDAPTVVRAPRSGDIVSIGKIIKKLQFVDKRAISVWLIAVVRQLVEEAENTAPKAGQYGRPFSDDRSSVRWKLGEDELSSIMYLMDVSSGLVSAARFLLWLLPKVPNSHNPTVYGGRNVLMPPRNVENHVCTVGEAFLVSSLRRYENLLVAADLIPETLSAVMQRAAAVIASNGRVSGSAAFVYARHLLKKYGNVASVAEWEKNFRVTCDKRLASELDSGRTLDGEFGFPLGVPAGVEDLDDFLRQKISGGRISRVGLSMRDTVQRHVDEVFHYFYGKERKLFLAGTVKSPALEKLDDGYQVAQEIVMGLMECIRQTGGAAQEGDPTLVSSAVSAVVSSVGQVIAKMPDLTASGYHSSFQSTAGSLNFARRILRIHVTCLFLLKEALGERQSRVFEIALATEASSALAQVFAPGKGPRSQLLSPEAHDPNGNMSNEFLSSSTKGILSRAVKTTAAVSALVLGAVLHGVASLERMLTVFRLKEGLDVIQFVRSTRSSSNGSSRSIGVSKMDTLVEVSVHWFRVLVGNCRTVSDGFIVELLGEAAIVALSRMQRTLPLSLVLQPAYCIFGFVIWRPFILNASIALREDIQQLYQSLTTALVDAIKHLPFRDVCLRDTRGFYDLVSGDATDCEFAALLELSGSDTHLKVMAFVPLRARLFLNTIIDCKMPQDDWNRASGHGEPKVQHAENEPKLLEKLVHVLDTLQPAKFHWQWVELRLLLNEQALIEKLEAHDTSLVEAVRSLSPNNVKAAASENENNFIEIILTRLLVRPDAAPLFSEVVHLLGRSLEDSMLLQAKWFLGGHDVLFGRKSIRQRLIIIAESKGLSTKAQFWKPWGWCQSNNHLLANKGDKRKFDVTSLEEGEVVDEGINSKRYGKGSTQGLDVDGFTLSQQHATERALIELVLPCIDQSSADSCITFASDLIKQMNTIEQQINAVTRGASKPPGTVTSGIEGPSVKGSNRKGMKGGSPGLARRTAAPADIVLPSTSALRASMSLRLQFLLRLLSIICADGEPSGRNVRHTLAPVILRLLGSRVVHEDADQTFNPMLTSLKREVDLPMEASVVDLSGESLFDRLLLVLHGLLSSFQPCWLMSNSGSKSSTEWSRDFSVSDRELAESLQNDLSRMQLPDTVRWRIQTAMPVLPPPVRWSVSCQPPSVSSAALASLQPSIPLSGFHPGNLSTSQRNQAASARATNGAGKTKPMSMQQDLDIEIDPWSLLEDGAGSCPSSSNAAVIGSSDHANLRASSWLKGAVRTPQEVKYHSCLPLAANNHFGPSPVILPSVAEGAAASLILLSGVGDKKGTPRHVFPQPARPTGMEDEKREKGDDCGGGEKAKSGGDDEALKKCLEENKGDGSKCRSVVEAFKTSSPTPKRPTLPLRLRSGSLTDV</sequence>
<dbReference type="EMBL" id="JAVXUO010002520">
    <property type="protein sequence ID" value="KAK2972501.1"/>
    <property type="molecule type" value="Genomic_DNA"/>
</dbReference>
<feature type="domain" description="Mediator complex subunit Med12" evidence="7">
    <location>
        <begin position="138"/>
        <end position="199"/>
    </location>
</feature>
<feature type="compositionally biased region" description="Polar residues" evidence="6">
    <location>
        <begin position="2151"/>
        <end position="2165"/>
    </location>
</feature>
<feature type="region of interest" description="Disordered" evidence="6">
    <location>
        <begin position="1913"/>
        <end position="1946"/>
    </location>
</feature>
<name>A0AA88QYJ3_9ASTE</name>
<dbReference type="Proteomes" id="UP001187471">
    <property type="component" value="Unassembled WGS sequence"/>
</dbReference>
<comment type="subcellular location">
    <subcellularLocation>
        <location evidence="1">Nucleus</location>
    </subcellularLocation>
</comment>
<feature type="compositionally biased region" description="Polar residues" evidence="6">
    <location>
        <begin position="29"/>
        <end position="38"/>
    </location>
</feature>
<dbReference type="PANTHER" id="PTHR46567">
    <property type="entry name" value="MEDIATOR OF RNA POLYMERASE II TRANSCRIPTION SUBUNIT 12"/>
    <property type="match status" value="1"/>
</dbReference>
<keyword evidence="5" id="KW-0539">Nucleus</keyword>
<evidence type="ECO:0000256" key="6">
    <source>
        <dbReference type="SAM" id="MobiDB-lite"/>
    </source>
</evidence>
<reference evidence="8" key="1">
    <citation type="submission" date="2022-12" db="EMBL/GenBank/DDBJ databases">
        <title>Draft genome assemblies for two species of Escallonia (Escalloniales).</title>
        <authorList>
            <person name="Chanderbali A."/>
            <person name="Dervinis C."/>
            <person name="Anghel I."/>
            <person name="Soltis D."/>
            <person name="Soltis P."/>
            <person name="Zapata F."/>
        </authorList>
    </citation>
    <scope>NUCLEOTIDE SEQUENCE</scope>
    <source>
        <strain evidence="8">UCBG92.1500</strain>
        <tissue evidence="8">Leaf</tissue>
    </source>
</reference>
<feature type="compositionally biased region" description="Basic and acidic residues" evidence="6">
    <location>
        <begin position="2288"/>
        <end position="2312"/>
    </location>
</feature>
<feature type="compositionally biased region" description="Low complexity" evidence="6">
    <location>
        <begin position="2337"/>
        <end position="2354"/>
    </location>
</feature>
<accession>A0AA88QYJ3</accession>
<feature type="region of interest" description="Disordered" evidence="6">
    <location>
        <begin position="2273"/>
        <end position="2312"/>
    </location>
</feature>
<feature type="region of interest" description="Disordered" evidence="6">
    <location>
        <begin position="1"/>
        <end position="75"/>
    </location>
</feature>
<comment type="similarity">
    <text evidence="2">Belongs to the Mediator complex subunit 12 family.</text>
</comment>
<keyword evidence="3" id="KW-0805">Transcription regulation</keyword>
<keyword evidence="4" id="KW-0804">Transcription</keyword>
<evidence type="ECO:0000313" key="8">
    <source>
        <dbReference type="EMBL" id="KAK2972501.1"/>
    </source>
</evidence>
<evidence type="ECO:0000256" key="3">
    <source>
        <dbReference type="ARBA" id="ARBA00023015"/>
    </source>
</evidence>
<comment type="caution">
    <text evidence="8">The sequence shown here is derived from an EMBL/GenBank/DDBJ whole genome shotgun (WGS) entry which is preliminary data.</text>
</comment>
<gene>
    <name evidence="8" type="ORF">RJ640_002312</name>
</gene>
<dbReference type="GO" id="GO:0016592">
    <property type="term" value="C:mediator complex"/>
    <property type="evidence" value="ECO:0007669"/>
    <property type="project" value="InterPro"/>
</dbReference>
<dbReference type="GO" id="GO:0003712">
    <property type="term" value="F:transcription coregulator activity"/>
    <property type="evidence" value="ECO:0007669"/>
    <property type="project" value="InterPro"/>
</dbReference>
<dbReference type="SMART" id="SM01281">
    <property type="entry name" value="Med12"/>
    <property type="match status" value="1"/>
</dbReference>
<evidence type="ECO:0000256" key="4">
    <source>
        <dbReference type="ARBA" id="ARBA00023163"/>
    </source>
</evidence>
<dbReference type="Pfam" id="PF09497">
    <property type="entry name" value="Med12"/>
    <property type="match status" value="1"/>
</dbReference>
<feature type="region of interest" description="Disordered" evidence="6">
    <location>
        <begin position="2147"/>
        <end position="2176"/>
    </location>
</feature>
<protein>
    <recommendedName>
        <fullName evidence="7">Mediator complex subunit Med12 domain-containing protein</fullName>
    </recommendedName>
</protein>
<feature type="region of interest" description="Disordered" evidence="6">
    <location>
        <begin position="834"/>
        <end position="873"/>
    </location>
</feature>
<feature type="region of interest" description="Disordered" evidence="6">
    <location>
        <begin position="2335"/>
        <end position="2360"/>
    </location>
</feature>
<evidence type="ECO:0000256" key="2">
    <source>
        <dbReference type="ARBA" id="ARBA00010289"/>
    </source>
</evidence>
<evidence type="ECO:0000313" key="9">
    <source>
        <dbReference type="Proteomes" id="UP001187471"/>
    </source>
</evidence>
<evidence type="ECO:0000256" key="5">
    <source>
        <dbReference type="ARBA" id="ARBA00023242"/>
    </source>
</evidence>
<feature type="compositionally biased region" description="Polar residues" evidence="6">
    <location>
        <begin position="8"/>
        <end position="17"/>
    </location>
</feature>
<evidence type="ECO:0000256" key="1">
    <source>
        <dbReference type="ARBA" id="ARBA00004123"/>
    </source>
</evidence>
<dbReference type="GO" id="GO:0006357">
    <property type="term" value="P:regulation of transcription by RNA polymerase II"/>
    <property type="evidence" value="ECO:0007669"/>
    <property type="project" value="InterPro"/>
</dbReference>
<dbReference type="PANTHER" id="PTHR46567:SF1">
    <property type="entry name" value="MEDIATOR OF RNA POLYMERASE II TRANSCRIPTION SUBUNIT 12"/>
    <property type="match status" value="1"/>
</dbReference>
<feature type="region of interest" description="Disordered" evidence="6">
    <location>
        <begin position="787"/>
        <end position="812"/>
    </location>
</feature>
<evidence type="ECO:0000259" key="7">
    <source>
        <dbReference type="SMART" id="SM01281"/>
    </source>
</evidence>
<proteinExistence type="inferred from homology"/>
<dbReference type="InterPro" id="IPR019035">
    <property type="entry name" value="Mediator_Med12"/>
</dbReference>
<organism evidence="8 9">
    <name type="scientific">Escallonia rubra</name>
    <dbReference type="NCBI Taxonomy" id="112253"/>
    <lineage>
        <taxon>Eukaryota</taxon>
        <taxon>Viridiplantae</taxon>
        <taxon>Streptophyta</taxon>
        <taxon>Embryophyta</taxon>
        <taxon>Tracheophyta</taxon>
        <taxon>Spermatophyta</taxon>
        <taxon>Magnoliopsida</taxon>
        <taxon>eudicotyledons</taxon>
        <taxon>Gunneridae</taxon>
        <taxon>Pentapetalae</taxon>
        <taxon>asterids</taxon>
        <taxon>campanulids</taxon>
        <taxon>Escalloniales</taxon>
        <taxon>Escalloniaceae</taxon>
        <taxon>Escallonia</taxon>
    </lineage>
</organism>
<keyword evidence="9" id="KW-1185">Reference proteome</keyword>